<sequence>MVAANDSTNSISSTRRLTCIVWLRLLPVGFVGQVTFQNIAYVPGAISIERCWPTALPEAKLHPPVDDLVDCTNVATRVALAHREIEVSRRFCSVHSAIVLSCSGSLTAVMLFIAVETSIRMYLDWPTKGGVHAGGGS</sequence>
<evidence type="ECO:0000313" key="3">
    <source>
        <dbReference type="Proteomes" id="UP000319908"/>
    </source>
</evidence>
<gene>
    <name evidence="2" type="ORF">Poly21_19150</name>
</gene>
<dbReference type="Proteomes" id="UP000319908">
    <property type="component" value="Unassembled WGS sequence"/>
</dbReference>
<dbReference type="AlphaFoldDB" id="A0A5C6C543"/>
<evidence type="ECO:0000313" key="2">
    <source>
        <dbReference type="EMBL" id="TWU19740.1"/>
    </source>
</evidence>
<keyword evidence="1" id="KW-0472">Membrane</keyword>
<name>A0A5C6C543_9BACT</name>
<accession>A0A5C6C543</accession>
<feature type="transmembrane region" description="Helical" evidence="1">
    <location>
        <begin position="92"/>
        <end position="115"/>
    </location>
</feature>
<protein>
    <submittedName>
        <fullName evidence="2">Uncharacterized protein</fullName>
    </submittedName>
</protein>
<keyword evidence="1" id="KW-0812">Transmembrane</keyword>
<proteinExistence type="predicted"/>
<evidence type="ECO:0000256" key="1">
    <source>
        <dbReference type="SAM" id="Phobius"/>
    </source>
</evidence>
<keyword evidence="1" id="KW-1133">Transmembrane helix</keyword>
<dbReference type="EMBL" id="SJPU01000001">
    <property type="protein sequence ID" value="TWU19740.1"/>
    <property type="molecule type" value="Genomic_DNA"/>
</dbReference>
<organism evidence="2 3">
    <name type="scientific">Allorhodopirellula heiligendammensis</name>
    <dbReference type="NCBI Taxonomy" id="2714739"/>
    <lineage>
        <taxon>Bacteria</taxon>
        <taxon>Pseudomonadati</taxon>
        <taxon>Planctomycetota</taxon>
        <taxon>Planctomycetia</taxon>
        <taxon>Pirellulales</taxon>
        <taxon>Pirellulaceae</taxon>
        <taxon>Allorhodopirellula</taxon>
    </lineage>
</organism>
<reference evidence="2 3" key="1">
    <citation type="journal article" date="2020" name="Antonie Van Leeuwenhoek">
        <title>Rhodopirellula heiligendammensis sp. nov., Rhodopirellula pilleata sp. nov., and Rhodopirellula solitaria sp. nov. isolated from natural or artificial marine surfaces in Northern Germany and California, USA, and emended description of the genus Rhodopirellula.</title>
        <authorList>
            <person name="Kallscheuer N."/>
            <person name="Wiegand S."/>
            <person name="Jogler M."/>
            <person name="Boedeker C."/>
            <person name="Peeters S.H."/>
            <person name="Rast P."/>
            <person name="Heuer A."/>
            <person name="Jetten M.S.M."/>
            <person name="Rohde M."/>
            <person name="Jogler C."/>
        </authorList>
    </citation>
    <scope>NUCLEOTIDE SEQUENCE [LARGE SCALE GENOMIC DNA]</scope>
    <source>
        <strain evidence="2 3">Poly21</strain>
    </source>
</reference>
<keyword evidence="3" id="KW-1185">Reference proteome</keyword>
<comment type="caution">
    <text evidence="2">The sequence shown here is derived from an EMBL/GenBank/DDBJ whole genome shotgun (WGS) entry which is preliminary data.</text>
</comment>